<evidence type="ECO:0000313" key="3">
    <source>
        <dbReference type="EMBL" id="MDT7043903.1"/>
    </source>
</evidence>
<dbReference type="PANTHER" id="PTHR37423:SF2">
    <property type="entry name" value="MEMBRANE-BOUND LYTIC MUREIN TRANSGLYCOSYLASE C"/>
    <property type="match status" value="1"/>
</dbReference>
<dbReference type="EMBL" id="JAQOUE010000002">
    <property type="protein sequence ID" value="MDT7043903.1"/>
    <property type="molecule type" value="Genomic_DNA"/>
</dbReference>
<dbReference type="InterPro" id="IPR008258">
    <property type="entry name" value="Transglycosylase_SLT_dom_1"/>
</dbReference>
<gene>
    <name evidence="3" type="ORF">PPG34_16245</name>
</gene>
<accession>A0ABU3KC81</accession>
<keyword evidence="4" id="KW-1185">Reference proteome</keyword>
<comment type="similarity">
    <text evidence="1">Belongs to the transglycosylase Slt family.</text>
</comment>
<dbReference type="InterPro" id="IPR023346">
    <property type="entry name" value="Lysozyme-like_dom_sf"/>
</dbReference>
<name>A0ABU3KC81_9BACT</name>
<organism evidence="3 4">
    <name type="scientific">Candidatus Nitronereus thalassa</name>
    <dbReference type="NCBI Taxonomy" id="3020898"/>
    <lineage>
        <taxon>Bacteria</taxon>
        <taxon>Pseudomonadati</taxon>
        <taxon>Nitrospirota</taxon>
        <taxon>Nitrospiria</taxon>
        <taxon>Nitrospirales</taxon>
        <taxon>Nitrospiraceae</taxon>
        <taxon>Candidatus Nitronereus</taxon>
    </lineage>
</organism>
<dbReference type="Proteomes" id="UP001250932">
    <property type="component" value="Unassembled WGS sequence"/>
</dbReference>
<evidence type="ECO:0000259" key="2">
    <source>
        <dbReference type="Pfam" id="PF01464"/>
    </source>
</evidence>
<dbReference type="PANTHER" id="PTHR37423">
    <property type="entry name" value="SOLUBLE LYTIC MUREIN TRANSGLYCOSYLASE-RELATED"/>
    <property type="match status" value="1"/>
</dbReference>
<dbReference type="CDD" id="cd13403">
    <property type="entry name" value="MLTF-like"/>
    <property type="match status" value="1"/>
</dbReference>
<dbReference type="RefSeq" id="WP_313834489.1">
    <property type="nucleotide sequence ID" value="NZ_JAQOUE010000002.1"/>
</dbReference>
<evidence type="ECO:0000256" key="1">
    <source>
        <dbReference type="ARBA" id="ARBA00007734"/>
    </source>
</evidence>
<dbReference type="SUPFAM" id="SSF53955">
    <property type="entry name" value="Lysozyme-like"/>
    <property type="match status" value="1"/>
</dbReference>
<sequence>MGVHVVFSKVAEKTSERLSAIKSSIATPGLHSLTRPQITAPVPVRKILPAYDRKMFFKHLRTRFPRYQEHFQNAAEKYNLPWKLLASQAYQESHWNRRAKSPTGVRGIMMLTRRTAASLGIRNRLDPEKSIYGGARFLARMQQRIPTSVPMPDRRFFALAAYNVGLGHMEDARELAQRIKKNPDHWQDMTEVLPLLSQKKYYRTLRYGKARGHEPVIYVRRIRAYQVLFDQVPSENSYVTKRNKNGNMKASISQRFLRPHLNRLERNSGA</sequence>
<dbReference type="Gene3D" id="1.10.530.10">
    <property type="match status" value="1"/>
</dbReference>
<proteinExistence type="inferred from homology"/>
<evidence type="ECO:0000313" key="4">
    <source>
        <dbReference type="Proteomes" id="UP001250932"/>
    </source>
</evidence>
<protein>
    <submittedName>
        <fullName evidence="3">Transglycosylase SLT domain-containing protein</fullName>
    </submittedName>
</protein>
<comment type="caution">
    <text evidence="3">The sequence shown here is derived from an EMBL/GenBank/DDBJ whole genome shotgun (WGS) entry which is preliminary data.</text>
</comment>
<feature type="domain" description="Transglycosylase SLT" evidence="2">
    <location>
        <begin position="71"/>
        <end position="181"/>
    </location>
</feature>
<reference evidence="3 4" key="1">
    <citation type="journal article" date="2023" name="ISME J.">
        <title>Cultivation and genomic characterization of novel and ubiquitous marine nitrite-oxidizing bacteria from the Nitrospirales.</title>
        <authorList>
            <person name="Mueller A.J."/>
            <person name="Daebeler A."/>
            <person name="Herbold C.W."/>
            <person name="Kirkegaard R.H."/>
            <person name="Daims H."/>
        </authorList>
    </citation>
    <scope>NUCLEOTIDE SEQUENCE [LARGE SCALE GENOMIC DNA]</scope>
    <source>
        <strain evidence="3 4">EB</strain>
    </source>
</reference>
<dbReference type="Pfam" id="PF01464">
    <property type="entry name" value="SLT"/>
    <property type="match status" value="1"/>
</dbReference>